<evidence type="ECO:0000313" key="2">
    <source>
        <dbReference type="EMBL" id="EPB67746.1"/>
    </source>
</evidence>
<organism evidence="2 3">
    <name type="scientific">Ancylostoma ceylanicum</name>
    <dbReference type="NCBI Taxonomy" id="53326"/>
    <lineage>
        <taxon>Eukaryota</taxon>
        <taxon>Metazoa</taxon>
        <taxon>Ecdysozoa</taxon>
        <taxon>Nematoda</taxon>
        <taxon>Chromadorea</taxon>
        <taxon>Rhabditida</taxon>
        <taxon>Rhabditina</taxon>
        <taxon>Rhabditomorpha</taxon>
        <taxon>Strongyloidea</taxon>
        <taxon>Ancylostomatidae</taxon>
        <taxon>Ancylostomatinae</taxon>
        <taxon>Ancylostoma</taxon>
    </lineage>
</organism>
<feature type="region of interest" description="Disordered" evidence="1">
    <location>
        <begin position="44"/>
        <end position="90"/>
    </location>
</feature>
<gene>
    <name evidence="2" type="ORF">ANCCEY_13164</name>
</gene>
<feature type="compositionally biased region" description="Basic residues" evidence="1">
    <location>
        <begin position="75"/>
        <end position="90"/>
    </location>
</feature>
<feature type="compositionally biased region" description="Basic and acidic residues" evidence="1">
    <location>
        <begin position="44"/>
        <end position="53"/>
    </location>
</feature>
<accession>A0A0D6LD17</accession>
<dbReference type="EMBL" id="KE125586">
    <property type="protein sequence ID" value="EPB67746.1"/>
    <property type="molecule type" value="Genomic_DNA"/>
</dbReference>
<evidence type="ECO:0000256" key="1">
    <source>
        <dbReference type="SAM" id="MobiDB-lite"/>
    </source>
</evidence>
<evidence type="ECO:0000313" key="3">
    <source>
        <dbReference type="Proteomes" id="UP000054495"/>
    </source>
</evidence>
<keyword evidence="3" id="KW-1185">Reference proteome</keyword>
<protein>
    <submittedName>
        <fullName evidence="2">Uncharacterized protein</fullName>
    </submittedName>
</protein>
<dbReference type="AlphaFoldDB" id="A0A0D6LD17"/>
<name>A0A0D6LD17_9BILA</name>
<proteinExistence type="predicted"/>
<feature type="region of interest" description="Disordered" evidence="1">
    <location>
        <begin position="1"/>
        <end position="29"/>
    </location>
</feature>
<dbReference type="Proteomes" id="UP000054495">
    <property type="component" value="Unassembled WGS sequence"/>
</dbReference>
<sequence length="90" mass="10189">MTSQDDPKVQTTDRVAEEEFSSNPKVLAEMDESELQRLPADMQDEARRARASLEPDSVLLRADDDGENETARQKMMGRSRASLRARNTVH</sequence>
<reference evidence="2 3" key="1">
    <citation type="submission" date="2013-05" db="EMBL/GenBank/DDBJ databases">
        <title>Draft genome of the parasitic nematode Anyclostoma ceylanicum.</title>
        <authorList>
            <person name="Mitreva M."/>
        </authorList>
    </citation>
    <scope>NUCLEOTIDE SEQUENCE [LARGE SCALE GENOMIC DNA]</scope>
</reference>